<organism evidence="3 4">
    <name type="scientific">Volvox africanus</name>
    <dbReference type="NCBI Taxonomy" id="51714"/>
    <lineage>
        <taxon>Eukaryota</taxon>
        <taxon>Viridiplantae</taxon>
        <taxon>Chlorophyta</taxon>
        <taxon>core chlorophytes</taxon>
        <taxon>Chlorophyceae</taxon>
        <taxon>CS clade</taxon>
        <taxon>Chlamydomonadales</taxon>
        <taxon>Volvocaceae</taxon>
        <taxon>Volvox</taxon>
    </lineage>
</organism>
<feature type="chain" id="PRO_5035174203" description="Secreted protein" evidence="2">
    <location>
        <begin position="22"/>
        <end position="123"/>
    </location>
</feature>
<evidence type="ECO:0008006" key="5">
    <source>
        <dbReference type="Google" id="ProtNLM"/>
    </source>
</evidence>
<evidence type="ECO:0000313" key="3">
    <source>
        <dbReference type="EMBL" id="GIL56588.1"/>
    </source>
</evidence>
<feature type="compositionally biased region" description="Basic residues" evidence="1">
    <location>
        <begin position="96"/>
        <end position="106"/>
    </location>
</feature>
<keyword evidence="2" id="KW-0732">Signal</keyword>
<evidence type="ECO:0000256" key="1">
    <source>
        <dbReference type="SAM" id="MobiDB-lite"/>
    </source>
</evidence>
<feature type="signal peptide" evidence="2">
    <location>
        <begin position="1"/>
        <end position="21"/>
    </location>
</feature>
<keyword evidence="4" id="KW-1185">Reference proteome</keyword>
<sequence length="123" mass="13017">MSTALQVIVISLMALVLLTSGKPATARLHALSKPAKAQTKGSLSTETRTVDALVHVPAHLNPASSGGAQEHDATRFRIRHEAKKARPAKHATSAAKRPHTKIVKHLGMREKPQDSPTGLAGAQ</sequence>
<dbReference type="EMBL" id="BNCO01000025">
    <property type="protein sequence ID" value="GIL56588.1"/>
    <property type="molecule type" value="Genomic_DNA"/>
</dbReference>
<evidence type="ECO:0000313" key="4">
    <source>
        <dbReference type="Proteomes" id="UP000747399"/>
    </source>
</evidence>
<dbReference type="AlphaFoldDB" id="A0A8J4B978"/>
<reference evidence="3" key="1">
    <citation type="journal article" date="2021" name="Proc. Natl. Acad. Sci. U.S.A.">
        <title>Three genomes in the algal genus Volvox reveal the fate of a haploid sex-determining region after a transition to homothallism.</title>
        <authorList>
            <person name="Yamamoto K."/>
            <person name="Hamaji T."/>
            <person name="Kawai-Toyooka H."/>
            <person name="Matsuzaki R."/>
            <person name="Takahashi F."/>
            <person name="Nishimura Y."/>
            <person name="Kawachi M."/>
            <person name="Noguchi H."/>
            <person name="Minakuchi Y."/>
            <person name="Umen J.G."/>
            <person name="Toyoda A."/>
            <person name="Nozaki H."/>
        </authorList>
    </citation>
    <scope>NUCLEOTIDE SEQUENCE</scope>
    <source>
        <strain evidence="3">NIES-3780</strain>
    </source>
</reference>
<protein>
    <recommendedName>
        <fullName evidence="5">Secreted protein</fullName>
    </recommendedName>
</protein>
<comment type="caution">
    <text evidence="3">The sequence shown here is derived from an EMBL/GenBank/DDBJ whole genome shotgun (WGS) entry which is preliminary data.</text>
</comment>
<evidence type="ECO:0000256" key="2">
    <source>
        <dbReference type="SAM" id="SignalP"/>
    </source>
</evidence>
<feature type="region of interest" description="Disordered" evidence="1">
    <location>
        <begin position="82"/>
        <end position="123"/>
    </location>
</feature>
<dbReference type="Proteomes" id="UP000747399">
    <property type="component" value="Unassembled WGS sequence"/>
</dbReference>
<proteinExistence type="predicted"/>
<gene>
    <name evidence="3" type="ORF">Vafri_11926</name>
</gene>
<name>A0A8J4B978_9CHLO</name>
<accession>A0A8J4B978</accession>